<dbReference type="Pfam" id="PF10096">
    <property type="entry name" value="DUF2334"/>
    <property type="match status" value="1"/>
</dbReference>
<accession>A0A1M6CWG8</accession>
<dbReference type="InterPro" id="IPR011330">
    <property type="entry name" value="Glyco_hydro/deAcase_b/a-brl"/>
</dbReference>
<dbReference type="EMBL" id="FQZB01000004">
    <property type="protein sequence ID" value="SHI65191.1"/>
    <property type="molecule type" value="Genomic_DNA"/>
</dbReference>
<dbReference type="GO" id="GO:0005975">
    <property type="term" value="P:carbohydrate metabolic process"/>
    <property type="evidence" value="ECO:0007669"/>
    <property type="project" value="InterPro"/>
</dbReference>
<evidence type="ECO:0000313" key="1">
    <source>
        <dbReference type="EMBL" id="SHI65191.1"/>
    </source>
</evidence>
<dbReference type="InterPro" id="IPR018763">
    <property type="entry name" value="DUF2334"/>
</dbReference>
<dbReference type="SUPFAM" id="SSF88713">
    <property type="entry name" value="Glycoside hydrolase/deacetylase"/>
    <property type="match status" value="1"/>
</dbReference>
<keyword evidence="2" id="KW-1185">Reference proteome</keyword>
<evidence type="ECO:0008006" key="3">
    <source>
        <dbReference type="Google" id="ProtNLM"/>
    </source>
</evidence>
<dbReference type="OrthoDB" id="2339428at2"/>
<dbReference type="Proteomes" id="UP000184310">
    <property type="component" value="Unassembled WGS sequence"/>
</dbReference>
<sequence length="382" mass="44996">MKRGDLSLIYKKNKLPGNSIYLKKNRFFVEINEFIKLINGKCDIFGRKIYINLKKQQIIVLDLDYMRWEPKNEKIYISLFDIVDALELITIWNYEQNIIQLKDLKKKNTYKHTSKGKEKALVRLEDYTVGDEYDTEEAIFKAMAVFDYLYDNNIPFSIAWICRFIDPSKGIDRDFLKEDNTKLAHFIYSLDYAVSRGATIGLHGYTHQSKDEMSGDGTEFSEEINTEREDILPRIEAAVNTAKEMDIPIGFFESPHYASTNFQQSVYEEYFDYIYEPYVGIWGDKVTLSPRNNKTLYIPTPLGYLEDENIDDMLDKIRDNDDSILKSFFYHTFKENKFIKIINSDNLIEIEYNENSYLKQIINEIFNEDGYFTKINKLEAGD</sequence>
<dbReference type="RefSeq" id="WP_084108212.1">
    <property type="nucleotide sequence ID" value="NZ_FQZB01000004.1"/>
</dbReference>
<reference evidence="1 2" key="1">
    <citation type="submission" date="2016-11" db="EMBL/GenBank/DDBJ databases">
        <authorList>
            <person name="Jaros S."/>
            <person name="Januszkiewicz K."/>
            <person name="Wedrychowicz H."/>
        </authorList>
    </citation>
    <scope>NUCLEOTIDE SEQUENCE [LARGE SCALE GENOMIC DNA]</scope>
    <source>
        <strain evidence="1 2">DSM 21758</strain>
    </source>
</reference>
<proteinExistence type="predicted"/>
<protein>
    <recommendedName>
        <fullName evidence="3">DUF2334 domain-containing protein</fullName>
    </recommendedName>
</protein>
<dbReference type="AlphaFoldDB" id="A0A1M6CWG8"/>
<organism evidence="1 2">
    <name type="scientific">Clostridium cavendishii DSM 21758</name>
    <dbReference type="NCBI Taxonomy" id="1121302"/>
    <lineage>
        <taxon>Bacteria</taxon>
        <taxon>Bacillati</taxon>
        <taxon>Bacillota</taxon>
        <taxon>Clostridia</taxon>
        <taxon>Eubacteriales</taxon>
        <taxon>Clostridiaceae</taxon>
        <taxon>Clostridium</taxon>
    </lineage>
</organism>
<dbReference type="STRING" id="1121302.SAMN02745163_00568"/>
<name>A0A1M6CWG8_9CLOT</name>
<evidence type="ECO:0000313" key="2">
    <source>
        <dbReference type="Proteomes" id="UP000184310"/>
    </source>
</evidence>
<gene>
    <name evidence="1" type="ORF">SAMN02745163_00568</name>
</gene>